<evidence type="ECO:0000256" key="1">
    <source>
        <dbReference type="ARBA" id="ARBA00023015"/>
    </source>
</evidence>
<dbReference type="PANTHER" id="PTHR46796">
    <property type="entry name" value="HTH-TYPE TRANSCRIPTIONAL ACTIVATOR RHAS-RELATED"/>
    <property type="match status" value="1"/>
</dbReference>
<dbReference type="InterPro" id="IPR050204">
    <property type="entry name" value="AraC_XylS_family_regulators"/>
</dbReference>
<organism evidence="5 6">
    <name type="scientific">Saccharothrix tamanrassetensis</name>
    <dbReference type="NCBI Taxonomy" id="1051531"/>
    <lineage>
        <taxon>Bacteria</taxon>
        <taxon>Bacillati</taxon>
        <taxon>Actinomycetota</taxon>
        <taxon>Actinomycetes</taxon>
        <taxon>Pseudonocardiales</taxon>
        <taxon>Pseudonocardiaceae</taxon>
        <taxon>Saccharothrix</taxon>
    </lineage>
</organism>
<dbReference type="Proteomes" id="UP000547510">
    <property type="component" value="Unassembled WGS sequence"/>
</dbReference>
<keyword evidence="3" id="KW-0804">Transcription</keyword>
<reference evidence="5 6" key="1">
    <citation type="submission" date="2020-08" db="EMBL/GenBank/DDBJ databases">
        <title>Genomic Encyclopedia of Type Strains, Phase III (KMG-III): the genomes of soil and plant-associated and newly described type strains.</title>
        <authorList>
            <person name="Whitman W."/>
        </authorList>
    </citation>
    <scope>NUCLEOTIDE SEQUENCE [LARGE SCALE GENOMIC DNA]</scope>
    <source>
        <strain evidence="5 6">CECT 8640</strain>
    </source>
</reference>
<dbReference type="SMART" id="SM00342">
    <property type="entry name" value="HTH_ARAC"/>
    <property type="match status" value="1"/>
</dbReference>
<evidence type="ECO:0000259" key="4">
    <source>
        <dbReference type="PROSITE" id="PS01124"/>
    </source>
</evidence>
<dbReference type="AlphaFoldDB" id="A0A841CLL3"/>
<protein>
    <submittedName>
        <fullName evidence="5">AraC family transcriptional regulator</fullName>
    </submittedName>
</protein>
<accession>A0A841CLL3</accession>
<proteinExistence type="predicted"/>
<dbReference type="InterPro" id="IPR018060">
    <property type="entry name" value="HTH_AraC"/>
</dbReference>
<dbReference type="Pfam" id="PF12833">
    <property type="entry name" value="HTH_18"/>
    <property type="match status" value="1"/>
</dbReference>
<dbReference type="PROSITE" id="PS01124">
    <property type="entry name" value="HTH_ARAC_FAMILY_2"/>
    <property type="match status" value="1"/>
</dbReference>
<dbReference type="SUPFAM" id="SSF46689">
    <property type="entry name" value="Homeodomain-like"/>
    <property type="match status" value="2"/>
</dbReference>
<dbReference type="PRINTS" id="PR00032">
    <property type="entry name" value="HTHARAC"/>
</dbReference>
<evidence type="ECO:0000313" key="5">
    <source>
        <dbReference type="EMBL" id="MBB5958441.1"/>
    </source>
</evidence>
<evidence type="ECO:0000256" key="3">
    <source>
        <dbReference type="ARBA" id="ARBA00023163"/>
    </source>
</evidence>
<keyword evidence="1" id="KW-0805">Transcription regulation</keyword>
<dbReference type="EMBL" id="JACHJN010000008">
    <property type="protein sequence ID" value="MBB5958441.1"/>
    <property type="molecule type" value="Genomic_DNA"/>
</dbReference>
<name>A0A841CLL3_9PSEU</name>
<dbReference type="InterPro" id="IPR020449">
    <property type="entry name" value="Tscrpt_reg_AraC-type_HTH"/>
</dbReference>
<dbReference type="RefSeq" id="WP_184694405.1">
    <property type="nucleotide sequence ID" value="NZ_JACHJN010000008.1"/>
</dbReference>
<dbReference type="GO" id="GO:0043565">
    <property type="term" value="F:sequence-specific DNA binding"/>
    <property type="evidence" value="ECO:0007669"/>
    <property type="project" value="InterPro"/>
</dbReference>
<dbReference type="Gene3D" id="1.10.10.60">
    <property type="entry name" value="Homeodomain-like"/>
    <property type="match status" value="2"/>
</dbReference>
<dbReference type="GO" id="GO:0003700">
    <property type="term" value="F:DNA-binding transcription factor activity"/>
    <property type="evidence" value="ECO:0007669"/>
    <property type="project" value="InterPro"/>
</dbReference>
<gene>
    <name evidence="5" type="ORF">FHS29_005049</name>
</gene>
<keyword evidence="6" id="KW-1185">Reference proteome</keyword>
<feature type="domain" description="HTH araC/xylS-type" evidence="4">
    <location>
        <begin position="158"/>
        <end position="257"/>
    </location>
</feature>
<keyword evidence="2" id="KW-0238">DNA-binding</keyword>
<evidence type="ECO:0000256" key="2">
    <source>
        <dbReference type="ARBA" id="ARBA00023125"/>
    </source>
</evidence>
<sequence length="262" mass="28610">MSDDLRIHRVVARTEEQSSGSLTAETPGMVTILSGVVKFCSSDTAFIAAEGDVFWRCPQRSPRVRYLALSRRGAEFACTSFPAAVLESAAAAGATRSRFPRRNTTATSVLRVLLEITESMPRTADWRVVSSGLRQVLQAALAQDTGTSGGRAVEERFVPVLDYMREHLAEHISVDVLAGLIGYSRFHFVRRFTEAVGDTPHHYLTALRVGVAARYLDADTDDTIAHIGRVCGFPTAAGFTRAFRRHVGVTPSEYRARHGGVA</sequence>
<evidence type="ECO:0000313" key="6">
    <source>
        <dbReference type="Proteomes" id="UP000547510"/>
    </source>
</evidence>
<dbReference type="InterPro" id="IPR009057">
    <property type="entry name" value="Homeodomain-like_sf"/>
</dbReference>
<comment type="caution">
    <text evidence="5">The sequence shown here is derived from an EMBL/GenBank/DDBJ whole genome shotgun (WGS) entry which is preliminary data.</text>
</comment>